<proteinExistence type="predicted"/>
<comment type="caution">
    <text evidence="3">The sequence shown here is derived from an EMBL/GenBank/DDBJ whole genome shotgun (WGS) entry which is preliminary data.</text>
</comment>
<dbReference type="Gene3D" id="3.40.50.1820">
    <property type="entry name" value="alpha/beta hydrolase"/>
    <property type="match status" value="1"/>
</dbReference>
<accession>A0A4Y7XCJ1</accession>
<dbReference type="GO" id="GO:0016020">
    <property type="term" value="C:membrane"/>
    <property type="evidence" value="ECO:0007669"/>
    <property type="project" value="TreeGrafter"/>
</dbReference>
<evidence type="ECO:0000256" key="1">
    <source>
        <dbReference type="ARBA" id="ARBA00022801"/>
    </source>
</evidence>
<name>A0A4Y7XCJ1_9GAMM</name>
<dbReference type="SUPFAM" id="SSF53474">
    <property type="entry name" value="alpha/beta-Hydrolases"/>
    <property type="match status" value="1"/>
</dbReference>
<sequence>MPTVMTRDQQPLYVRVVGQGQPVLMLHGLGMKSSQWLPFILPFIRHFKFYMPDFRGFGKSKALRLNQPDVFENHAQDVLNVIHHFDLKDFYLVGYSLGASTALHLQHSPEFARVRRYLHIDQSPCVRNRPDWNYGLFGTQQAQLFSQFQHMLDIIAPFENHLLLHQLPYATRRQAVAVLGEIFETMLGKSLIKYLFNLSAQLPVLMPHVIALSRLEDIRLYLNAYMAGQHDYREILGRWQIPTTVMIGMQSPLYHACGQRVVSDKMQPAHVVEFQKSGHTPLLDEPIKFIRELGRFLN</sequence>
<dbReference type="Proteomes" id="UP000297834">
    <property type="component" value="Unassembled WGS sequence"/>
</dbReference>
<dbReference type="RefSeq" id="WP_134244310.1">
    <property type="nucleotide sequence ID" value="NZ_SNTY01000025.1"/>
</dbReference>
<gene>
    <name evidence="3" type="ORF">E2B99_07605</name>
</gene>
<dbReference type="AlphaFoldDB" id="A0A4Y7XCJ1"/>
<dbReference type="InterPro" id="IPR029058">
    <property type="entry name" value="AB_hydrolase_fold"/>
</dbReference>
<dbReference type="EMBL" id="SNTY01000025">
    <property type="protein sequence ID" value="TEU26864.1"/>
    <property type="molecule type" value="Genomic_DNA"/>
</dbReference>
<dbReference type="PANTHER" id="PTHR43798:SF31">
    <property type="entry name" value="AB HYDROLASE SUPERFAMILY PROTEIN YCLE"/>
    <property type="match status" value="1"/>
</dbReference>
<evidence type="ECO:0000259" key="2">
    <source>
        <dbReference type="Pfam" id="PF00561"/>
    </source>
</evidence>
<evidence type="ECO:0000313" key="4">
    <source>
        <dbReference type="Proteomes" id="UP000297834"/>
    </source>
</evidence>
<feature type="domain" description="AB hydrolase-1" evidence="2">
    <location>
        <begin position="22"/>
        <end position="286"/>
    </location>
</feature>
<dbReference type="PANTHER" id="PTHR43798">
    <property type="entry name" value="MONOACYLGLYCEROL LIPASE"/>
    <property type="match status" value="1"/>
</dbReference>
<reference evidence="3 4" key="1">
    <citation type="submission" date="2019-03" db="EMBL/GenBank/DDBJ databases">
        <title>Alkanindiges illinoisensis: a potential pathogenic isolated from ascites of a gastric cancer patient with abdominal metastasis.</title>
        <authorList>
            <person name="Hu X."/>
            <person name="Yang B."/>
            <person name="Yan X."/>
            <person name="Lin L."/>
            <person name="Zhao H."/>
            <person name="Zhou F."/>
            <person name="Su B."/>
            <person name="Chen J."/>
            <person name="Rui Y."/>
            <person name="Wang Q."/>
            <person name="Zheng L."/>
        </authorList>
    </citation>
    <scope>NUCLEOTIDE SEQUENCE [LARGE SCALE GENOMIC DNA]</scope>
    <source>
        <strain evidence="3 4">NFYY 23406</strain>
    </source>
</reference>
<keyword evidence="4" id="KW-1185">Reference proteome</keyword>
<dbReference type="InterPro" id="IPR050266">
    <property type="entry name" value="AB_hydrolase_sf"/>
</dbReference>
<dbReference type="Pfam" id="PF00561">
    <property type="entry name" value="Abhydrolase_1"/>
    <property type="match status" value="1"/>
</dbReference>
<dbReference type="STRING" id="1120977.GCA_000619845_02571"/>
<organism evidence="3 4">
    <name type="scientific">Alkanindiges illinoisensis</name>
    <dbReference type="NCBI Taxonomy" id="197183"/>
    <lineage>
        <taxon>Bacteria</taxon>
        <taxon>Pseudomonadati</taxon>
        <taxon>Pseudomonadota</taxon>
        <taxon>Gammaproteobacteria</taxon>
        <taxon>Moraxellales</taxon>
        <taxon>Moraxellaceae</taxon>
        <taxon>Alkanindiges</taxon>
    </lineage>
</organism>
<evidence type="ECO:0000313" key="3">
    <source>
        <dbReference type="EMBL" id="TEU26864.1"/>
    </source>
</evidence>
<dbReference type="GO" id="GO:0016787">
    <property type="term" value="F:hydrolase activity"/>
    <property type="evidence" value="ECO:0007669"/>
    <property type="project" value="UniProtKB-KW"/>
</dbReference>
<dbReference type="InterPro" id="IPR000073">
    <property type="entry name" value="AB_hydrolase_1"/>
</dbReference>
<dbReference type="OrthoDB" id="9780744at2"/>
<protein>
    <submittedName>
        <fullName evidence="3">Alpha/beta hydrolase</fullName>
    </submittedName>
</protein>
<keyword evidence="1 3" id="KW-0378">Hydrolase</keyword>